<evidence type="ECO:0000256" key="5">
    <source>
        <dbReference type="ARBA" id="ARBA00022763"/>
    </source>
</evidence>
<dbReference type="SMART" id="SM00320">
    <property type="entry name" value="WD40"/>
    <property type="match status" value="5"/>
</dbReference>
<dbReference type="PANTHER" id="PTHR15271:SF4">
    <property type="entry name" value="CHROMATIN ASSEMBLY FACTOR 1 SUBUNIT B"/>
    <property type="match status" value="1"/>
</dbReference>
<dbReference type="STRING" id="36087.A0A077ZJP6"/>
<evidence type="ECO:0000259" key="11">
    <source>
        <dbReference type="Pfam" id="PF24105"/>
    </source>
</evidence>
<feature type="region of interest" description="Disordered" evidence="10">
    <location>
        <begin position="419"/>
        <end position="451"/>
    </location>
</feature>
<keyword evidence="7" id="KW-0234">DNA repair</keyword>
<feature type="region of interest" description="Disordered" evidence="10">
    <location>
        <begin position="464"/>
        <end position="500"/>
    </location>
</feature>
<evidence type="ECO:0000256" key="9">
    <source>
        <dbReference type="PROSITE-ProRule" id="PRU00221"/>
    </source>
</evidence>
<feature type="domain" description="CAF1B/HIR1 beta-propeller" evidence="11">
    <location>
        <begin position="1"/>
        <end position="390"/>
    </location>
</feature>
<feature type="repeat" description="WD" evidence="9">
    <location>
        <begin position="352"/>
        <end position="393"/>
    </location>
</feature>
<feature type="repeat" description="WD" evidence="9">
    <location>
        <begin position="61"/>
        <end position="92"/>
    </location>
</feature>
<comment type="subcellular location">
    <subcellularLocation>
        <location evidence="1">Nucleus</location>
    </subcellularLocation>
</comment>
<keyword evidence="8" id="KW-0539">Nucleus</keyword>
<name>A0A077ZJP6_TRITR</name>
<keyword evidence="4" id="KW-0677">Repeat</keyword>
<dbReference type="InterPro" id="IPR045145">
    <property type="entry name" value="PTHR15271"/>
</dbReference>
<dbReference type="EMBL" id="HG807242">
    <property type="protein sequence ID" value="CDW60616.1"/>
    <property type="molecule type" value="Genomic_DNA"/>
</dbReference>
<evidence type="ECO:0000313" key="12">
    <source>
        <dbReference type="EMBL" id="CDW60616.1"/>
    </source>
</evidence>
<evidence type="ECO:0000256" key="4">
    <source>
        <dbReference type="ARBA" id="ARBA00022737"/>
    </source>
</evidence>
<comment type="similarity">
    <text evidence="2">Belongs to the WD repeat HIR1 family.</text>
</comment>
<accession>A0A077ZJP6</accession>
<keyword evidence="5" id="KW-0227">DNA damage</keyword>
<dbReference type="AlphaFoldDB" id="A0A077ZJP6"/>
<evidence type="ECO:0000256" key="8">
    <source>
        <dbReference type="ARBA" id="ARBA00023242"/>
    </source>
</evidence>
<dbReference type="PROSITE" id="PS50082">
    <property type="entry name" value="WD_REPEATS_2"/>
    <property type="match status" value="2"/>
</dbReference>
<dbReference type="OrthoDB" id="71227at2759"/>
<dbReference type="Gene3D" id="2.130.10.10">
    <property type="entry name" value="YVTN repeat-like/Quinoprotein amine dehydrogenase"/>
    <property type="match status" value="3"/>
</dbReference>
<dbReference type="GO" id="GO:0006335">
    <property type="term" value="P:DNA replication-dependent chromatin assembly"/>
    <property type="evidence" value="ECO:0007669"/>
    <property type="project" value="InterPro"/>
</dbReference>
<feature type="compositionally biased region" description="Basic and acidic residues" evidence="10">
    <location>
        <begin position="481"/>
        <end position="496"/>
    </location>
</feature>
<gene>
    <name evidence="12" type="ORF">TTRE_0000900601</name>
</gene>
<keyword evidence="6" id="KW-0156">Chromatin regulator</keyword>
<evidence type="ECO:0000256" key="6">
    <source>
        <dbReference type="ARBA" id="ARBA00022853"/>
    </source>
</evidence>
<dbReference type="PANTHER" id="PTHR15271">
    <property type="entry name" value="CHROMATIN ASSEMBLY FACTOR 1 SUBUNIT B"/>
    <property type="match status" value="1"/>
</dbReference>
<evidence type="ECO:0000256" key="7">
    <source>
        <dbReference type="ARBA" id="ARBA00023204"/>
    </source>
</evidence>
<protein>
    <submittedName>
        <fullName evidence="12">WD40 domain containing protein</fullName>
    </submittedName>
</protein>
<dbReference type="GO" id="GO:0006281">
    <property type="term" value="P:DNA repair"/>
    <property type="evidence" value="ECO:0007669"/>
    <property type="project" value="UniProtKB-KW"/>
</dbReference>
<dbReference type="GO" id="GO:0006334">
    <property type="term" value="P:nucleosome assembly"/>
    <property type="evidence" value="ECO:0007669"/>
    <property type="project" value="TreeGrafter"/>
</dbReference>
<dbReference type="InterPro" id="IPR036322">
    <property type="entry name" value="WD40_repeat_dom_sf"/>
</dbReference>
<proteinExistence type="inferred from homology"/>
<dbReference type="InterPro" id="IPR055410">
    <property type="entry name" value="Beta-prop_CAF1B_HIR1"/>
</dbReference>
<dbReference type="InterPro" id="IPR015943">
    <property type="entry name" value="WD40/YVTN_repeat-like_dom_sf"/>
</dbReference>
<organism evidence="12 13">
    <name type="scientific">Trichuris trichiura</name>
    <name type="common">Whipworm</name>
    <name type="synonym">Trichocephalus trichiurus</name>
    <dbReference type="NCBI Taxonomy" id="36087"/>
    <lineage>
        <taxon>Eukaryota</taxon>
        <taxon>Metazoa</taxon>
        <taxon>Ecdysozoa</taxon>
        <taxon>Nematoda</taxon>
        <taxon>Enoplea</taxon>
        <taxon>Dorylaimia</taxon>
        <taxon>Trichinellida</taxon>
        <taxon>Trichuridae</taxon>
        <taxon>Trichuris</taxon>
    </lineage>
</organism>
<reference evidence="12" key="2">
    <citation type="submission" date="2014-03" db="EMBL/GenBank/DDBJ databases">
        <title>The whipworm genome and dual-species transcriptomics of an intimate host-pathogen interaction.</title>
        <authorList>
            <person name="Foth B.J."/>
            <person name="Tsai I.J."/>
            <person name="Reid A.J."/>
            <person name="Bancroft A.J."/>
            <person name="Nichol S."/>
            <person name="Tracey A."/>
            <person name="Holroyd N."/>
            <person name="Cotton J.A."/>
            <person name="Stanley E.J."/>
            <person name="Zarowiecki M."/>
            <person name="Liu J.Z."/>
            <person name="Huckvale T."/>
            <person name="Cooper P.J."/>
            <person name="Grencis R.K."/>
            <person name="Berriman M."/>
        </authorList>
    </citation>
    <scope>NUCLEOTIDE SEQUENCE [LARGE SCALE GENOMIC DNA]</scope>
</reference>
<keyword evidence="13" id="KW-1185">Reference proteome</keyword>
<evidence type="ECO:0000256" key="2">
    <source>
        <dbReference type="ARBA" id="ARBA00007306"/>
    </source>
</evidence>
<dbReference type="GO" id="GO:0005634">
    <property type="term" value="C:nucleus"/>
    <property type="evidence" value="ECO:0007669"/>
    <property type="project" value="UniProtKB-SubCell"/>
</dbReference>
<evidence type="ECO:0000256" key="1">
    <source>
        <dbReference type="ARBA" id="ARBA00004123"/>
    </source>
</evidence>
<dbReference type="SUPFAM" id="SSF50978">
    <property type="entry name" value="WD40 repeat-like"/>
    <property type="match status" value="1"/>
</dbReference>
<evidence type="ECO:0000256" key="3">
    <source>
        <dbReference type="ARBA" id="ARBA00022574"/>
    </source>
</evidence>
<dbReference type="GO" id="GO:0033186">
    <property type="term" value="C:CAF-1 complex"/>
    <property type="evidence" value="ECO:0007669"/>
    <property type="project" value="TreeGrafter"/>
</dbReference>
<feature type="compositionally biased region" description="Polar residues" evidence="10">
    <location>
        <begin position="469"/>
        <end position="480"/>
    </location>
</feature>
<dbReference type="InterPro" id="IPR001680">
    <property type="entry name" value="WD40_rpt"/>
</dbReference>
<feature type="compositionally biased region" description="Low complexity" evidence="10">
    <location>
        <begin position="419"/>
        <end position="441"/>
    </location>
</feature>
<dbReference type="Proteomes" id="UP000030665">
    <property type="component" value="Unassembled WGS sequence"/>
</dbReference>
<dbReference type="Pfam" id="PF24105">
    <property type="entry name" value="Beta-prop_CAF1B_HIR1"/>
    <property type="match status" value="1"/>
</dbReference>
<evidence type="ECO:0000313" key="13">
    <source>
        <dbReference type="Proteomes" id="UP000030665"/>
    </source>
</evidence>
<keyword evidence="3 9" id="KW-0853">WD repeat</keyword>
<evidence type="ECO:0000256" key="10">
    <source>
        <dbReference type="SAM" id="MobiDB-lite"/>
    </source>
</evidence>
<sequence length="513" mass="56767">MKVCIPSAEFHKGVPILAVDFRRNCSSYKIATGAINFDLRIWELQISEAEESVSVKQCSNLKHHDSSVNIVRFSHSGKFLASGDSVGCVHVWTYAKRKSNDCEKAVALCGSEGIKVTADDELKWIVSKTLFCDVVPGHSLVKEVADLSWSASDDLLATTSMNGSVILWYRQTGLPCRAWQCGNAWGLGVSCHPSEQLVVVMVNKGSMSIFNAANVKNCVLKRCLLPTGVDHKLEKRTLFDNDSSKAFKMSPSFSPDGNILVVPNGKICEKENKAFRYASYIWQMPNLRTPCYILPSPERTISVRFCPVTFKLRNCKEESMVKLDYKFVFAILSESMVFVYDTEHMRPIGCIANYHSAPLTDVTFSDDGRFLVTSSMDGNLSFISLSKDELGISTDSACWTAFKEVIGKEKLANYRISSSNSMRSSVGADPSSSVLMNSDSDSSTDDENNFSEINPKQMKIAAGVKGIHSKSSSSECQTVERTGDSRTEQHRADHSHSQNVKVRRISLQPVEDG</sequence>
<reference evidence="12" key="1">
    <citation type="submission" date="2014-01" db="EMBL/GenBank/DDBJ databases">
        <authorList>
            <person name="Aslett M."/>
        </authorList>
    </citation>
    <scope>NUCLEOTIDE SEQUENCE</scope>
</reference>